<evidence type="ECO:0000313" key="3">
    <source>
        <dbReference type="Proteomes" id="UP000003277"/>
    </source>
</evidence>
<dbReference type="STRING" id="742743.HMPREF9453_01227"/>
<evidence type="ECO:0000256" key="1">
    <source>
        <dbReference type="SAM" id="MobiDB-lite"/>
    </source>
</evidence>
<dbReference type="HOGENOM" id="CLU_182115_0_0_9"/>
<reference evidence="2 3" key="1">
    <citation type="submission" date="2011-11" db="EMBL/GenBank/DDBJ databases">
        <title>The Genome Sequence of Dialister succinatiphilus YIT 11850.</title>
        <authorList>
            <consortium name="The Broad Institute Genome Sequencing Platform"/>
            <person name="Earl A."/>
            <person name="Ward D."/>
            <person name="Feldgarden M."/>
            <person name="Gevers D."/>
            <person name="Morotomi M."/>
            <person name="Young S.K."/>
            <person name="Zeng Q."/>
            <person name="Gargeya S."/>
            <person name="Fitzgerald M."/>
            <person name="Haas B."/>
            <person name="Abouelleil A."/>
            <person name="Alvarado L."/>
            <person name="Arachchi H.M."/>
            <person name="Berlin A."/>
            <person name="Brown A."/>
            <person name="Chapman S.B."/>
            <person name="Dunbar C."/>
            <person name="Gearin G."/>
            <person name="Goldberg J."/>
            <person name="Griggs A."/>
            <person name="Gujja S."/>
            <person name="Heiman D."/>
            <person name="Howarth C."/>
            <person name="Lui A."/>
            <person name="MacDonald P.J.P."/>
            <person name="Montmayeur A."/>
            <person name="Murphy C."/>
            <person name="Neiman D."/>
            <person name="Pearson M."/>
            <person name="Priest M."/>
            <person name="Roberts A."/>
            <person name="Saif S."/>
            <person name="Shea T."/>
            <person name="Sisk P."/>
            <person name="Stolte C."/>
            <person name="Sykes S."/>
            <person name="Wortman J."/>
            <person name="Nusbaum C."/>
            <person name="Birren B."/>
        </authorList>
    </citation>
    <scope>NUCLEOTIDE SEQUENCE [LARGE SCALE GENOMIC DNA]</scope>
    <source>
        <strain evidence="2 3">YIT 11850</strain>
    </source>
</reference>
<sequence length="73" mass="8288">MQDLHSGTITRAYCRAIYEESVSRCFILPPEQGEVRRSRIGGGERSEPISRMPIMPYGTESKSRNADFILIAR</sequence>
<proteinExistence type="predicted"/>
<protein>
    <submittedName>
        <fullName evidence="2">Uncharacterized protein</fullName>
    </submittedName>
</protein>
<evidence type="ECO:0000313" key="2">
    <source>
        <dbReference type="EMBL" id="EHO62856.1"/>
    </source>
</evidence>
<accession>H1D0T9</accession>
<dbReference type="Proteomes" id="UP000003277">
    <property type="component" value="Unassembled WGS sequence"/>
</dbReference>
<organism evidence="2 3">
    <name type="scientific">Dialister succinatiphilus YIT 11850</name>
    <dbReference type="NCBI Taxonomy" id="742743"/>
    <lineage>
        <taxon>Bacteria</taxon>
        <taxon>Bacillati</taxon>
        <taxon>Bacillota</taxon>
        <taxon>Negativicutes</taxon>
        <taxon>Veillonellales</taxon>
        <taxon>Veillonellaceae</taxon>
        <taxon>Dialister</taxon>
    </lineage>
</organism>
<dbReference type="EMBL" id="ADLT01000042">
    <property type="protein sequence ID" value="EHO62856.1"/>
    <property type="molecule type" value="Genomic_DNA"/>
</dbReference>
<comment type="caution">
    <text evidence="2">The sequence shown here is derived from an EMBL/GenBank/DDBJ whole genome shotgun (WGS) entry which is preliminary data.</text>
</comment>
<name>H1D0T9_9FIRM</name>
<feature type="compositionally biased region" description="Basic and acidic residues" evidence="1">
    <location>
        <begin position="36"/>
        <end position="48"/>
    </location>
</feature>
<gene>
    <name evidence="2" type="ORF">HMPREF9453_01227</name>
</gene>
<keyword evidence="3" id="KW-1185">Reference proteome</keyword>
<feature type="region of interest" description="Disordered" evidence="1">
    <location>
        <begin position="36"/>
        <end position="58"/>
    </location>
</feature>
<dbReference type="AlphaFoldDB" id="H1D0T9"/>